<dbReference type="AlphaFoldDB" id="B3S4P7"/>
<dbReference type="CTD" id="6756620"/>
<dbReference type="RefSeq" id="XP_002115407.1">
    <property type="nucleotide sequence ID" value="XM_002115371.1"/>
</dbReference>
<proteinExistence type="inferred from homology"/>
<dbReference type="EMBL" id="DS985250">
    <property type="protein sequence ID" value="EDV22252.1"/>
    <property type="molecule type" value="Genomic_DNA"/>
</dbReference>
<dbReference type="InterPro" id="IPR018202">
    <property type="entry name" value="Ser_caboxypep_ser_AS"/>
</dbReference>
<dbReference type="GO" id="GO:1904715">
    <property type="term" value="P:negative regulation of chaperone-mediated autophagy"/>
    <property type="evidence" value="ECO:0007669"/>
    <property type="project" value="UniProtKB-ARBA"/>
</dbReference>
<protein>
    <recommendedName>
        <fullName evidence="5">Carboxypeptidase</fullName>
        <ecNumber evidence="5">3.4.16.-</ecNumber>
    </recommendedName>
</protein>
<dbReference type="InterPro" id="IPR001563">
    <property type="entry name" value="Peptidase_S10"/>
</dbReference>
<comment type="similarity">
    <text evidence="1 5">Belongs to the peptidase S10 family.</text>
</comment>
<evidence type="ECO:0000256" key="2">
    <source>
        <dbReference type="ARBA" id="ARBA00022645"/>
    </source>
</evidence>
<dbReference type="Gene3D" id="3.40.50.1820">
    <property type="entry name" value="alpha/beta hydrolase"/>
    <property type="match status" value="1"/>
</dbReference>
<dbReference type="OrthoDB" id="443318at2759"/>
<dbReference type="Proteomes" id="UP000009022">
    <property type="component" value="Unassembled WGS sequence"/>
</dbReference>
<reference evidence="6 7" key="1">
    <citation type="journal article" date="2008" name="Nature">
        <title>The Trichoplax genome and the nature of placozoans.</title>
        <authorList>
            <person name="Srivastava M."/>
            <person name="Begovic E."/>
            <person name="Chapman J."/>
            <person name="Putnam N.H."/>
            <person name="Hellsten U."/>
            <person name="Kawashima T."/>
            <person name="Kuo A."/>
            <person name="Mitros T."/>
            <person name="Salamov A."/>
            <person name="Carpenter M.L."/>
            <person name="Signorovitch A.Y."/>
            <person name="Moreno M.A."/>
            <person name="Kamm K."/>
            <person name="Grimwood J."/>
            <person name="Schmutz J."/>
            <person name="Shapiro H."/>
            <person name="Grigoriev I.V."/>
            <person name="Buss L.W."/>
            <person name="Schierwater B."/>
            <person name="Dellaporta S.L."/>
            <person name="Rokhsar D.S."/>
        </authorList>
    </citation>
    <scope>NUCLEOTIDE SEQUENCE [LARGE SCALE GENOMIC DNA]</scope>
    <source>
        <strain evidence="6 7">Grell-BS-1999</strain>
    </source>
</reference>
<dbReference type="PhylomeDB" id="B3S4P7"/>
<dbReference type="SUPFAM" id="SSF53474">
    <property type="entry name" value="alpha/beta-Hydrolases"/>
    <property type="match status" value="1"/>
</dbReference>
<keyword evidence="4 5" id="KW-0378">Hydrolase</keyword>
<dbReference type="EC" id="3.4.16.-" evidence="5"/>
<sequence>LLNLIVQVQCFAADEIVSMPGLKEKLPFKQYSGYLNGNDGSRLFYWFVESQSSPAKDPLMLWLNGGPGCSSLAGLIDENGPIFIRDNLTVARRPFNHTWNAFANILYLETPAGVGFSYAQDDKMKINDDTTAENNYAAIKHFFLKFPHYSNRPFFIAGESYAGVYIPTLARRVVQDSSINLIGLAIGNGLLDNNINYQSLIRYANYHGILGPTLWANLKQHCCQGEICRFIGDISSKCQNTIQIAMKTIYTDGLNLYNFYTQCSQYPMSQIRQYTAFTTLTKSTHGLFGSPPCFNNSVAVKYFRRDDVKKALHVSDQAQPWTVCSSGLSYRTQYKSAVKLIPSLSQKCRILLYFGDLDMVCNFLGGEESISSTGLPTIGNYQPWHYTDNNGRQVGGFATLYPNVKFVTVKGAGHLVPGDRPTEAWWMMKDFIQHPF</sequence>
<dbReference type="PANTHER" id="PTHR11802:SF201">
    <property type="entry name" value="CARBOXYPEPTIDASE"/>
    <property type="match status" value="1"/>
</dbReference>
<evidence type="ECO:0000313" key="7">
    <source>
        <dbReference type="Proteomes" id="UP000009022"/>
    </source>
</evidence>
<dbReference type="eggNOG" id="KOG1282">
    <property type="taxonomic scope" value="Eukaryota"/>
</dbReference>
<gene>
    <name evidence="6" type="ORF">TRIADDRAFT_14010</name>
</gene>
<dbReference type="InParanoid" id="B3S4P7"/>
<dbReference type="InterPro" id="IPR029058">
    <property type="entry name" value="AB_hydrolase_fold"/>
</dbReference>
<organism evidence="6 7">
    <name type="scientific">Trichoplax adhaerens</name>
    <name type="common">Trichoplax reptans</name>
    <dbReference type="NCBI Taxonomy" id="10228"/>
    <lineage>
        <taxon>Eukaryota</taxon>
        <taxon>Metazoa</taxon>
        <taxon>Placozoa</taxon>
        <taxon>Uniplacotomia</taxon>
        <taxon>Trichoplacea</taxon>
        <taxon>Trichoplacidae</taxon>
        <taxon>Trichoplax</taxon>
    </lineage>
</organism>
<accession>B3S4P7</accession>
<dbReference type="FunFam" id="3.40.50.1820:FF:000335">
    <property type="entry name" value="Carboxypeptidase"/>
    <property type="match status" value="1"/>
</dbReference>
<dbReference type="GeneID" id="6756620"/>
<dbReference type="OMA" id="VANKLWV"/>
<evidence type="ECO:0000256" key="1">
    <source>
        <dbReference type="ARBA" id="ARBA00009431"/>
    </source>
</evidence>
<evidence type="ECO:0000256" key="5">
    <source>
        <dbReference type="RuleBase" id="RU361156"/>
    </source>
</evidence>
<dbReference type="GO" id="GO:0031647">
    <property type="term" value="P:regulation of protein stability"/>
    <property type="evidence" value="ECO:0007669"/>
    <property type="project" value="UniProtKB-ARBA"/>
</dbReference>
<dbReference type="InterPro" id="IPR033124">
    <property type="entry name" value="Ser_caboxypep_his_AS"/>
</dbReference>
<dbReference type="GO" id="GO:0004185">
    <property type="term" value="F:serine-type carboxypeptidase activity"/>
    <property type="evidence" value="ECO:0000318"/>
    <property type="project" value="GO_Central"/>
</dbReference>
<name>B3S4P7_TRIAD</name>
<dbReference type="KEGG" id="tad:TRIADDRAFT_14010"/>
<dbReference type="PROSITE" id="PS00131">
    <property type="entry name" value="CARBOXYPEPT_SER_SER"/>
    <property type="match status" value="1"/>
</dbReference>
<keyword evidence="3 5" id="KW-0645">Protease</keyword>
<feature type="non-terminal residue" evidence="6">
    <location>
        <position position="1"/>
    </location>
</feature>
<dbReference type="PROSITE" id="PS00560">
    <property type="entry name" value="CARBOXYPEPT_SER_HIS"/>
    <property type="match status" value="1"/>
</dbReference>
<dbReference type="MEROPS" id="S10.002"/>
<evidence type="ECO:0000313" key="6">
    <source>
        <dbReference type="EMBL" id="EDV22252.1"/>
    </source>
</evidence>
<feature type="non-terminal residue" evidence="6">
    <location>
        <position position="436"/>
    </location>
</feature>
<evidence type="ECO:0000256" key="4">
    <source>
        <dbReference type="ARBA" id="ARBA00022801"/>
    </source>
</evidence>
<keyword evidence="7" id="KW-1185">Reference proteome</keyword>
<dbReference type="PRINTS" id="PR00724">
    <property type="entry name" value="CRBOXYPTASEC"/>
</dbReference>
<dbReference type="STRING" id="10228.B3S4P7"/>
<keyword evidence="2 5" id="KW-0121">Carboxypeptidase</keyword>
<dbReference type="Pfam" id="PF00450">
    <property type="entry name" value="Peptidase_S10"/>
    <property type="match status" value="1"/>
</dbReference>
<dbReference type="HOGENOM" id="CLU_008523_13_3_1"/>
<dbReference type="GO" id="GO:0006508">
    <property type="term" value="P:proteolysis"/>
    <property type="evidence" value="ECO:0007669"/>
    <property type="project" value="UniProtKB-KW"/>
</dbReference>
<evidence type="ECO:0000256" key="3">
    <source>
        <dbReference type="ARBA" id="ARBA00022670"/>
    </source>
</evidence>
<dbReference type="PANTHER" id="PTHR11802">
    <property type="entry name" value="SERINE PROTEASE FAMILY S10 SERINE CARBOXYPEPTIDASE"/>
    <property type="match status" value="1"/>
</dbReference>